<sequence length="483" mass="54811">MLAVSDCLDEWRIENATYRIGKDEYDPTLLEYPLLAYMPKKDFIVIEAIEDGMVTYSDAKQISAKIAESDFLEQWNGIFLHAEAGAESGPRLELKNLSNRYLNSLGLPMLMVLIFGAVLSIFLTQHRPAEALIPVLIKLAGLAISTLLLIHTVNGNNTLANSLCKLGGKTNCNKILNSSAARINSWLSWSEVGFFYFSGSLIALLVSSFYIHFLAILNLLCLPYTVWSIGYQYFNKNWCILCCCVQGLLGAEFFYFLFAFEYSIPVLSSADVIILALAFLFPVSIWFSLKPVFSDWIKLEPLRTQLKTFKYNKELFHQILSKQPCYAVDHTLYPIELGSKEPKNIITVISNPFCEPCAAAHRVMEDLLYYNSDLQFKLVFATSAEEDDPAVKFQQHVTTIAYSDQGDHVQKALEDWYKDPKRKYDSWSVRFPIGTIPGTEDIPFRQKAWCDMVGVILTPTILVNGYKLPDPYRVEDLRYLISG</sequence>
<dbReference type="EMBL" id="CP157485">
    <property type="protein sequence ID" value="XBO48220.1"/>
    <property type="molecule type" value="Genomic_DNA"/>
</dbReference>
<gene>
    <name evidence="2" type="ORF">ABEG20_01225</name>
</gene>
<keyword evidence="1" id="KW-0812">Transmembrane</keyword>
<dbReference type="SUPFAM" id="SSF52833">
    <property type="entry name" value="Thioredoxin-like"/>
    <property type="match status" value="1"/>
</dbReference>
<evidence type="ECO:0000313" key="2">
    <source>
        <dbReference type="EMBL" id="XBO48220.1"/>
    </source>
</evidence>
<reference evidence="2" key="1">
    <citation type="submission" date="2024-05" db="EMBL/GenBank/DDBJ databases">
        <authorList>
            <person name="Kim S."/>
            <person name="Heo J."/>
            <person name="Choi H."/>
            <person name="Choi Y."/>
            <person name="Kwon S.-W."/>
            <person name="Kim Y."/>
        </authorList>
    </citation>
    <scope>NUCLEOTIDE SEQUENCE</scope>
    <source>
        <strain evidence="2">KACC 23697</strain>
    </source>
</reference>
<dbReference type="Gene3D" id="3.40.30.10">
    <property type="entry name" value="Glutaredoxin"/>
    <property type="match status" value="1"/>
</dbReference>
<proteinExistence type="predicted"/>
<dbReference type="InterPro" id="IPR036249">
    <property type="entry name" value="Thioredoxin-like_sf"/>
</dbReference>
<evidence type="ECO:0000256" key="1">
    <source>
        <dbReference type="SAM" id="Phobius"/>
    </source>
</evidence>
<dbReference type="AlphaFoldDB" id="A0AAU7K6V0"/>
<name>A0AAU7K6V0_9SPHI</name>
<feature type="transmembrane region" description="Helical" evidence="1">
    <location>
        <begin position="238"/>
        <end position="260"/>
    </location>
</feature>
<dbReference type="CDD" id="cd12921">
    <property type="entry name" value="VKOR_4"/>
    <property type="match status" value="1"/>
</dbReference>
<feature type="transmembrane region" description="Helical" evidence="1">
    <location>
        <begin position="194"/>
        <end position="226"/>
    </location>
</feature>
<dbReference type="RefSeq" id="WP_406825606.1">
    <property type="nucleotide sequence ID" value="NZ_CP157485.1"/>
</dbReference>
<protein>
    <submittedName>
        <fullName evidence="2">Vitamin K epoxide reductase family protein</fullName>
    </submittedName>
</protein>
<feature type="transmembrane region" description="Helical" evidence="1">
    <location>
        <begin position="101"/>
        <end position="123"/>
    </location>
</feature>
<feature type="transmembrane region" description="Helical" evidence="1">
    <location>
        <begin position="135"/>
        <end position="153"/>
    </location>
</feature>
<organism evidence="2">
    <name type="scientific">Pedobacter sp. KACC 23697</name>
    <dbReference type="NCBI Taxonomy" id="3149230"/>
    <lineage>
        <taxon>Bacteria</taxon>
        <taxon>Pseudomonadati</taxon>
        <taxon>Bacteroidota</taxon>
        <taxon>Sphingobacteriia</taxon>
        <taxon>Sphingobacteriales</taxon>
        <taxon>Sphingobacteriaceae</taxon>
        <taxon>Pedobacter</taxon>
    </lineage>
</organism>
<accession>A0AAU7K6V0</accession>
<keyword evidence="1" id="KW-1133">Transmembrane helix</keyword>
<feature type="transmembrane region" description="Helical" evidence="1">
    <location>
        <begin position="272"/>
        <end position="289"/>
    </location>
</feature>
<keyword evidence="1" id="KW-0472">Membrane</keyword>